<keyword evidence="3" id="KW-0378">Hydrolase</keyword>
<keyword evidence="13" id="KW-1185">Reference proteome</keyword>
<feature type="binding site" evidence="8">
    <location>
        <position position="227"/>
    </location>
    <ligand>
        <name>substrate</name>
    </ligand>
</feature>
<dbReference type="GO" id="GO:0071555">
    <property type="term" value="P:cell wall organization"/>
    <property type="evidence" value="ECO:0007669"/>
    <property type="project" value="UniProtKB-KW"/>
</dbReference>
<comment type="similarity">
    <text evidence="1 9">Belongs to the peptidase S11 family.</text>
</comment>
<dbReference type="Gene3D" id="3.40.710.10">
    <property type="entry name" value="DD-peptidase/beta-lactamase superfamily"/>
    <property type="match status" value="1"/>
</dbReference>
<dbReference type="GO" id="GO:0006508">
    <property type="term" value="P:proteolysis"/>
    <property type="evidence" value="ECO:0007669"/>
    <property type="project" value="InterPro"/>
</dbReference>
<dbReference type="InterPro" id="IPR018044">
    <property type="entry name" value="Peptidase_S11"/>
</dbReference>
<sequence length="421" mass="43297">MMPIASLARMAFCLILGLLSAPAMAAAAAAAAAVAEEPLAVLTVDAASGTVLSDQGGGRPHHPASLTKIMTAYVAFRAIEAGRTSLEALLTVSERAAAQGGSVLGLRRGDTISLGAALKGMIVRSGNDAAVAVAEHLAGSESAFADAMTAEARRLGMGSTSFRNATGMTAAGHVTTPRDMAVLALAIDREFPRFKPLFSSRDTTWKGRVLPTVNGFLANYAGAEGMKTGFTCPAGYNLVALAQRAGRRALAVVMGAPSSAARLATVHRAMDAALRSAGSGGPVLAALPNAPGVPPDLSLAACGIRSAGEGARMAVSPSVPSGWGLEVAFGTDLAKVKRQLASAHRELSGRLGGGRPMVVIKPRDGLLRYRGLIVGLQEAKAVPTCLAERAKMGEERCLVLTPTMLSGAFEDERRFRMISAR</sequence>
<evidence type="ECO:0000256" key="6">
    <source>
        <dbReference type="ARBA" id="ARBA00023316"/>
    </source>
</evidence>
<keyword evidence="6" id="KW-0961">Cell wall biogenesis/degradation</keyword>
<dbReference type="AlphaFoldDB" id="A0A178M7D8"/>
<evidence type="ECO:0000256" key="2">
    <source>
        <dbReference type="ARBA" id="ARBA00022729"/>
    </source>
</evidence>
<keyword evidence="12" id="KW-0645">Protease</keyword>
<reference evidence="12 13" key="1">
    <citation type="submission" date="2016-04" db="EMBL/GenBank/DDBJ databases">
        <title>Draft genome sequence of freshwater magnetotactic bacteria Magnetospirillum marisnigri SP-1 and Magnetospirillum moscoviense BB-1.</title>
        <authorList>
            <person name="Koziaeva V."/>
            <person name="Dziuba M.V."/>
            <person name="Ivanov T.M."/>
            <person name="Kuznetsov B."/>
            <person name="Grouzdev D.S."/>
        </authorList>
    </citation>
    <scope>NUCLEOTIDE SEQUENCE [LARGE SCALE GENOMIC DNA]</scope>
    <source>
        <strain evidence="12 13">SP-1</strain>
    </source>
</reference>
<evidence type="ECO:0000259" key="11">
    <source>
        <dbReference type="Pfam" id="PF00768"/>
    </source>
</evidence>
<protein>
    <submittedName>
        <fullName evidence="12">D-alanyl-D-alanine carboxypeptidase</fullName>
    </submittedName>
</protein>
<dbReference type="InterPro" id="IPR001967">
    <property type="entry name" value="Peptidase_S11_N"/>
</dbReference>
<keyword evidence="5" id="KW-0573">Peptidoglycan synthesis</keyword>
<feature type="domain" description="Peptidase S11 D-alanyl-D-alanine carboxypeptidase A N-terminal" evidence="11">
    <location>
        <begin position="40"/>
        <end position="257"/>
    </location>
</feature>
<dbReference type="PRINTS" id="PR00725">
    <property type="entry name" value="DADACBPTASE1"/>
</dbReference>
<accession>A0A178M7D8</accession>
<evidence type="ECO:0000256" key="8">
    <source>
        <dbReference type="PIRSR" id="PIRSR618044-2"/>
    </source>
</evidence>
<feature type="active site" description="Proton acceptor" evidence="7">
    <location>
        <position position="68"/>
    </location>
</feature>
<dbReference type="Pfam" id="PF00768">
    <property type="entry name" value="Peptidase_S11"/>
    <property type="match status" value="1"/>
</dbReference>
<evidence type="ECO:0000256" key="5">
    <source>
        <dbReference type="ARBA" id="ARBA00022984"/>
    </source>
</evidence>
<dbReference type="STRING" id="1285242.A6A04_07575"/>
<dbReference type="GO" id="GO:0009002">
    <property type="term" value="F:serine-type D-Ala-D-Ala carboxypeptidase activity"/>
    <property type="evidence" value="ECO:0007669"/>
    <property type="project" value="InterPro"/>
</dbReference>
<evidence type="ECO:0000256" key="9">
    <source>
        <dbReference type="RuleBase" id="RU004016"/>
    </source>
</evidence>
<feature type="active site" description="Acyl-ester intermediate" evidence="7">
    <location>
        <position position="65"/>
    </location>
</feature>
<dbReference type="SUPFAM" id="SSF56601">
    <property type="entry name" value="beta-lactamase/transpeptidase-like"/>
    <property type="match status" value="1"/>
</dbReference>
<dbReference type="InterPro" id="IPR012338">
    <property type="entry name" value="Beta-lactam/transpept-like"/>
</dbReference>
<dbReference type="EMBL" id="LWQT01000109">
    <property type="protein sequence ID" value="OAN44679.1"/>
    <property type="molecule type" value="Genomic_DNA"/>
</dbReference>
<feature type="chain" id="PRO_5008091734" evidence="10">
    <location>
        <begin position="26"/>
        <end position="421"/>
    </location>
</feature>
<evidence type="ECO:0000256" key="10">
    <source>
        <dbReference type="SAM" id="SignalP"/>
    </source>
</evidence>
<evidence type="ECO:0000256" key="3">
    <source>
        <dbReference type="ARBA" id="ARBA00022801"/>
    </source>
</evidence>
<gene>
    <name evidence="12" type="ORF">A6A04_07575</name>
</gene>
<feature type="signal peptide" evidence="10">
    <location>
        <begin position="1"/>
        <end position="25"/>
    </location>
</feature>
<keyword evidence="12" id="KW-0121">Carboxypeptidase</keyword>
<keyword evidence="2 10" id="KW-0732">Signal</keyword>
<evidence type="ECO:0000313" key="13">
    <source>
        <dbReference type="Proteomes" id="UP000078428"/>
    </source>
</evidence>
<proteinExistence type="inferred from homology"/>
<name>A0A178M7D8_9PROT</name>
<dbReference type="GO" id="GO:0009252">
    <property type="term" value="P:peptidoglycan biosynthetic process"/>
    <property type="evidence" value="ECO:0007669"/>
    <property type="project" value="UniProtKB-KW"/>
</dbReference>
<dbReference type="Proteomes" id="UP000078428">
    <property type="component" value="Unassembled WGS sequence"/>
</dbReference>
<evidence type="ECO:0000313" key="12">
    <source>
        <dbReference type="EMBL" id="OAN44679.1"/>
    </source>
</evidence>
<keyword evidence="4" id="KW-0133">Cell shape</keyword>
<evidence type="ECO:0000256" key="1">
    <source>
        <dbReference type="ARBA" id="ARBA00007164"/>
    </source>
</evidence>
<feature type="active site" evidence="7">
    <location>
        <position position="125"/>
    </location>
</feature>
<organism evidence="12 13">
    <name type="scientific">Paramagnetospirillum marisnigri</name>
    <dbReference type="NCBI Taxonomy" id="1285242"/>
    <lineage>
        <taxon>Bacteria</taxon>
        <taxon>Pseudomonadati</taxon>
        <taxon>Pseudomonadota</taxon>
        <taxon>Alphaproteobacteria</taxon>
        <taxon>Rhodospirillales</taxon>
        <taxon>Magnetospirillaceae</taxon>
        <taxon>Paramagnetospirillum</taxon>
    </lineage>
</organism>
<dbReference type="GO" id="GO:0008360">
    <property type="term" value="P:regulation of cell shape"/>
    <property type="evidence" value="ECO:0007669"/>
    <property type="project" value="UniProtKB-KW"/>
</dbReference>
<dbReference type="PANTHER" id="PTHR21581">
    <property type="entry name" value="D-ALANYL-D-ALANINE CARBOXYPEPTIDASE"/>
    <property type="match status" value="1"/>
</dbReference>
<dbReference type="PANTHER" id="PTHR21581:SF6">
    <property type="entry name" value="TRAFFICKING PROTEIN PARTICLE COMPLEX SUBUNIT 12"/>
    <property type="match status" value="1"/>
</dbReference>
<comment type="caution">
    <text evidence="12">The sequence shown here is derived from an EMBL/GenBank/DDBJ whole genome shotgun (WGS) entry which is preliminary data.</text>
</comment>
<evidence type="ECO:0000256" key="7">
    <source>
        <dbReference type="PIRSR" id="PIRSR618044-1"/>
    </source>
</evidence>
<evidence type="ECO:0000256" key="4">
    <source>
        <dbReference type="ARBA" id="ARBA00022960"/>
    </source>
</evidence>